<reference evidence="1" key="1">
    <citation type="submission" date="2023-05" db="EMBL/GenBank/DDBJ databases">
        <title>Nepenthes gracilis genome sequencing.</title>
        <authorList>
            <person name="Fukushima K."/>
        </authorList>
    </citation>
    <scope>NUCLEOTIDE SEQUENCE</scope>
    <source>
        <strain evidence="1">SING2019-196</strain>
    </source>
</reference>
<organism evidence="1 2">
    <name type="scientific">Nepenthes gracilis</name>
    <name type="common">Slender pitcher plant</name>
    <dbReference type="NCBI Taxonomy" id="150966"/>
    <lineage>
        <taxon>Eukaryota</taxon>
        <taxon>Viridiplantae</taxon>
        <taxon>Streptophyta</taxon>
        <taxon>Embryophyta</taxon>
        <taxon>Tracheophyta</taxon>
        <taxon>Spermatophyta</taxon>
        <taxon>Magnoliopsida</taxon>
        <taxon>eudicotyledons</taxon>
        <taxon>Gunneridae</taxon>
        <taxon>Pentapetalae</taxon>
        <taxon>Caryophyllales</taxon>
        <taxon>Nepenthaceae</taxon>
        <taxon>Nepenthes</taxon>
    </lineage>
</organism>
<dbReference type="EMBL" id="BSYO01000028">
    <property type="protein sequence ID" value="GMH24832.1"/>
    <property type="molecule type" value="Genomic_DNA"/>
</dbReference>
<protein>
    <submittedName>
        <fullName evidence="1">Uncharacterized protein</fullName>
    </submittedName>
</protein>
<gene>
    <name evidence="1" type="ORF">Nepgr_026675</name>
</gene>
<name>A0AAD3T8N2_NEPGR</name>
<dbReference type="Proteomes" id="UP001279734">
    <property type="component" value="Unassembled WGS sequence"/>
</dbReference>
<dbReference type="AlphaFoldDB" id="A0AAD3T8N2"/>
<accession>A0AAD3T8N2</accession>
<comment type="caution">
    <text evidence="1">The sequence shown here is derived from an EMBL/GenBank/DDBJ whole genome shotgun (WGS) entry which is preliminary data.</text>
</comment>
<evidence type="ECO:0000313" key="1">
    <source>
        <dbReference type="EMBL" id="GMH24832.1"/>
    </source>
</evidence>
<proteinExistence type="predicted"/>
<keyword evidence="2" id="KW-1185">Reference proteome</keyword>
<sequence length="118" mass="12694">MFDSLVLPCSNLVCCITASGILFIFGGSAARPCAYGSYVVLDEQPSSFLMLVGLFFMFMDAVKGGRAPPPLVPPHLPFAVSVDAEVLIAAGVWSLASPLVGRLRCYAPFSFWLLLLMF</sequence>
<evidence type="ECO:0000313" key="2">
    <source>
        <dbReference type="Proteomes" id="UP001279734"/>
    </source>
</evidence>